<dbReference type="PANTHER" id="PTHR23155">
    <property type="entry name" value="DISEASE RESISTANCE PROTEIN RP"/>
    <property type="match status" value="1"/>
</dbReference>
<dbReference type="Gramene" id="AUR62006037-RA">
    <property type="protein sequence ID" value="AUR62006037-RA:cds"/>
    <property type="gene ID" value="AUR62006037"/>
</dbReference>
<dbReference type="InterPro" id="IPR058922">
    <property type="entry name" value="WHD_DRP"/>
</dbReference>
<proteinExistence type="predicted"/>
<reference evidence="2" key="1">
    <citation type="journal article" date="2017" name="Nature">
        <title>The genome of Chenopodium quinoa.</title>
        <authorList>
            <person name="Jarvis D.E."/>
            <person name="Ho Y.S."/>
            <person name="Lightfoot D.J."/>
            <person name="Schmoeckel S.M."/>
            <person name="Li B."/>
            <person name="Borm T.J.A."/>
            <person name="Ohyanagi H."/>
            <person name="Mineta K."/>
            <person name="Michell C.T."/>
            <person name="Saber N."/>
            <person name="Kharbatia N.M."/>
            <person name="Rupper R.R."/>
            <person name="Sharp A.R."/>
            <person name="Dally N."/>
            <person name="Boughton B.A."/>
            <person name="Woo Y.H."/>
            <person name="Gao G."/>
            <person name="Schijlen E.G.W.M."/>
            <person name="Guo X."/>
            <person name="Momin A.A."/>
            <person name="Negrao S."/>
            <person name="Al-Babili S."/>
            <person name="Gehring C."/>
            <person name="Roessner U."/>
            <person name="Jung C."/>
            <person name="Murphy K."/>
            <person name="Arold S.T."/>
            <person name="Gojobori T."/>
            <person name="van der Linden C.G."/>
            <person name="van Loo E.N."/>
            <person name="Jellen E.N."/>
            <person name="Maughan P.J."/>
            <person name="Tester M."/>
        </authorList>
    </citation>
    <scope>NUCLEOTIDE SEQUENCE [LARGE SCALE GENOMIC DNA]</scope>
    <source>
        <strain evidence="2">cv. PI 614886</strain>
    </source>
</reference>
<dbReference type="GO" id="GO:0043531">
    <property type="term" value="F:ADP binding"/>
    <property type="evidence" value="ECO:0007669"/>
    <property type="project" value="InterPro"/>
</dbReference>
<dbReference type="InterPro" id="IPR027417">
    <property type="entry name" value="P-loop_NTPase"/>
</dbReference>
<dbReference type="AlphaFoldDB" id="A0A803L2E8"/>
<dbReference type="EnsemblPlants" id="AUR62006037-RA">
    <property type="protein sequence ID" value="AUR62006037-RA:cds"/>
    <property type="gene ID" value="AUR62006037"/>
</dbReference>
<dbReference type="PANTHER" id="PTHR23155:SF1205">
    <property type="entry name" value="DISEASE RESISTANCE PROTEIN RPM1"/>
    <property type="match status" value="1"/>
</dbReference>
<evidence type="ECO:0000313" key="3">
    <source>
        <dbReference type="Proteomes" id="UP000596660"/>
    </source>
</evidence>
<dbReference type="SUPFAM" id="SSF52540">
    <property type="entry name" value="P-loop containing nucleoside triphosphate hydrolases"/>
    <property type="match status" value="1"/>
</dbReference>
<dbReference type="Gene3D" id="1.10.10.10">
    <property type="entry name" value="Winged helix-like DNA-binding domain superfamily/Winged helix DNA-binding domain"/>
    <property type="match status" value="1"/>
</dbReference>
<accession>A0A803L2E8</accession>
<keyword evidence="3" id="KW-1185">Reference proteome</keyword>
<protein>
    <recommendedName>
        <fullName evidence="1">Disease resistance protein winged helix domain-containing protein</fullName>
    </recommendedName>
</protein>
<dbReference type="InterPro" id="IPR044974">
    <property type="entry name" value="Disease_R_plants"/>
</dbReference>
<reference evidence="2" key="2">
    <citation type="submission" date="2021-03" db="UniProtKB">
        <authorList>
            <consortium name="EnsemblPlants"/>
        </authorList>
    </citation>
    <scope>IDENTIFICATION</scope>
</reference>
<dbReference type="InterPro" id="IPR036388">
    <property type="entry name" value="WH-like_DNA-bd_sf"/>
</dbReference>
<dbReference type="Proteomes" id="UP000596660">
    <property type="component" value="Unplaced"/>
</dbReference>
<feature type="domain" description="Disease resistance protein winged helix" evidence="1">
    <location>
        <begin position="168"/>
        <end position="227"/>
    </location>
</feature>
<evidence type="ECO:0000313" key="2">
    <source>
        <dbReference type="EnsemblPlants" id="AUR62006037-RA:cds"/>
    </source>
</evidence>
<name>A0A803L2E8_CHEQI</name>
<dbReference type="Pfam" id="PF23559">
    <property type="entry name" value="WHD_DRP"/>
    <property type="match status" value="1"/>
</dbReference>
<organism evidence="2 3">
    <name type="scientific">Chenopodium quinoa</name>
    <name type="common">Quinoa</name>
    <dbReference type="NCBI Taxonomy" id="63459"/>
    <lineage>
        <taxon>Eukaryota</taxon>
        <taxon>Viridiplantae</taxon>
        <taxon>Streptophyta</taxon>
        <taxon>Embryophyta</taxon>
        <taxon>Tracheophyta</taxon>
        <taxon>Spermatophyta</taxon>
        <taxon>Magnoliopsida</taxon>
        <taxon>eudicotyledons</taxon>
        <taxon>Gunneridae</taxon>
        <taxon>Pentapetalae</taxon>
        <taxon>Caryophyllales</taxon>
        <taxon>Chenopodiaceae</taxon>
        <taxon>Chenopodioideae</taxon>
        <taxon>Atripliceae</taxon>
        <taxon>Chenopodium</taxon>
    </lineage>
</organism>
<dbReference type="GO" id="GO:0098542">
    <property type="term" value="P:defense response to other organism"/>
    <property type="evidence" value="ECO:0007669"/>
    <property type="project" value="TreeGrafter"/>
</dbReference>
<evidence type="ECO:0000259" key="1">
    <source>
        <dbReference type="Pfam" id="PF23559"/>
    </source>
</evidence>
<sequence length="342" mass="38667">QYVYNDERVKNCFDSQLWVSATPQSGVRDFLVKIISFVTGENPVNCEMAQLHLQFSRAMREIAGKRVLTTTCSEAVVDVMGITDPYMLREIAENDSWLLLQYFALTRGQELELGVEAIGKEIAKMCPKNPLGIKALAFLMEDRVMQTLKLSYDDLDNNLKRCAAYCSLFPKGESYHTEITVRIWMALGFVELEDAGEDRVRSLVRCGFFEQMHHIRKFKMHDVMHDLNVMVKLRHLLLMEASNNSLSRNVMAMETITHMPKGIGNLTDLQELNLFVVIGEDSNTSSRSKGNVAADLAELGRLNNTCGWAVQVSSITSSNSTVGEESKINFAESRIQQQLPRR</sequence>